<feature type="domain" description="DUF4062" evidence="1">
    <location>
        <begin position="5"/>
        <end position="88"/>
    </location>
</feature>
<dbReference type="InterPro" id="IPR045475">
    <property type="entry name" value="iSTAND"/>
</dbReference>
<evidence type="ECO:0000259" key="1">
    <source>
        <dbReference type="Pfam" id="PF13271"/>
    </source>
</evidence>
<sequence length="420" mass="48394">MSFYKVYISSTFRDLAPYRKTVMETLHKVPNFKVVGMEYYTAESTQPLDRCLQDVADCEIYILILANRYGYIIEGQDKSITHLEYLKAKDLGKVILVFLADNKDGRFPPDADEPGQPSPDDKQAKLKDLKKVVGSAFLLPPEGFTSEYHLALQVMEALVRNPRVDFDGVFPEERKIFCDRANQVYNFYELIRKKEPFNVFLIQGKEEDLSQSLVERLSKYYLVSSDPTSLSFHELIVEPDYEKFKSLLVNELCLKLIPYESEQPSDLVGLLTALKANEVSILTLEVSVSDEVKWQQGYQYLDRILKEFSLASAQVQGIRVYWFIMIDVPDSLQEQVQSVPILKAPPLAMLQRDDIKSWISTYINSDAATVLKLLKLCFTAMPAPPQTFDMLEAQEYLQRFIKRFNVRRKKEDAELLDILP</sequence>
<dbReference type="Pfam" id="PF13271">
    <property type="entry name" value="DUF4062"/>
    <property type="match status" value="1"/>
</dbReference>
<dbReference type="RefSeq" id="WP_157588972.1">
    <property type="nucleotide sequence ID" value="NZ_WPIN01000014.1"/>
</dbReference>
<name>A0A7K1SK87_9BACT</name>
<dbReference type="EMBL" id="WPIN01000014">
    <property type="protein sequence ID" value="MVM34158.1"/>
    <property type="molecule type" value="Genomic_DNA"/>
</dbReference>
<dbReference type="Pfam" id="PF19995">
    <property type="entry name" value="iSTAND"/>
    <property type="match status" value="1"/>
</dbReference>
<dbReference type="InterPro" id="IPR025139">
    <property type="entry name" value="DUF4062"/>
</dbReference>
<protein>
    <submittedName>
        <fullName evidence="3">DUF4062 domain-containing protein</fullName>
    </submittedName>
</protein>
<feature type="domain" description="Inactive STAND" evidence="2">
    <location>
        <begin position="178"/>
        <end position="288"/>
    </location>
</feature>
<evidence type="ECO:0000313" key="4">
    <source>
        <dbReference type="Proteomes" id="UP000436006"/>
    </source>
</evidence>
<dbReference type="AlphaFoldDB" id="A0A7K1SK87"/>
<evidence type="ECO:0000259" key="2">
    <source>
        <dbReference type="Pfam" id="PF19995"/>
    </source>
</evidence>
<accession>A0A7K1SK87</accession>
<gene>
    <name evidence="3" type="ORF">GO755_29265</name>
</gene>
<comment type="caution">
    <text evidence="3">The sequence shown here is derived from an EMBL/GenBank/DDBJ whole genome shotgun (WGS) entry which is preliminary data.</text>
</comment>
<organism evidence="3 4">
    <name type="scientific">Spirosoma arboris</name>
    <dbReference type="NCBI Taxonomy" id="2682092"/>
    <lineage>
        <taxon>Bacteria</taxon>
        <taxon>Pseudomonadati</taxon>
        <taxon>Bacteroidota</taxon>
        <taxon>Cytophagia</taxon>
        <taxon>Cytophagales</taxon>
        <taxon>Cytophagaceae</taxon>
        <taxon>Spirosoma</taxon>
    </lineage>
</organism>
<reference evidence="3 4" key="1">
    <citation type="submission" date="2019-12" db="EMBL/GenBank/DDBJ databases">
        <title>Spirosoma sp. HMF4905 genome sequencing and assembly.</title>
        <authorList>
            <person name="Kang H."/>
            <person name="Cha I."/>
            <person name="Kim H."/>
            <person name="Joh K."/>
        </authorList>
    </citation>
    <scope>NUCLEOTIDE SEQUENCE [LARGE SCALE GENOMIC DNA]</scope>
    <source>
        <strain evidence="3 4">HMF4905</strain>
    </source>
</reference>
<proteinExistence type="predicted"/>
<evidence type="ECO:0000313" key="3">
    <source>
        <dbReference type="EMBL" id="MVM34158.1"/>
    </source>
</evidence>
<dbReference type="Proteomes" id="UP000436006">
    <property type="component" value="Unassembled WGS sequence"/>
</dbReference>
<keyword evidence="4" id="KW-1185">Reference proteome</keyword>